<dbReference type="PANTHER" id="PTHR34512">
    <property type="entry name" value="CELL SURFACE PROTEIN"/>
    <property type="match status" value="1"/>
</dbReference>
<feature type="chain" id="PRO_5025416216" evidence="1">
    <location>
        <begin position="30"/>
        <end position="570"/>
    </location>
</feature>
<dbReference type="KEGG" id="prz:GZH47_20575"/>
<dbReference type="InterPro" id="IPR002372">
    <property type="entry name" value="PQQ_rpt_dom"/>
</dbReference>
<accession>A0A6C0P8U0</accession>
<dbReference type="SMART" id="SM00564">
    <property type="entry name" value="PQQ"/>
    <property type="match status" value="6"/>
</dbReference>
<evidence type="ECO:0000256" key="1">
    <source>
        <dbReference type="SAM" id="SignalP"/>
    </source>
</evidence>
<feature type="signal peptide" evidence="1">
    <location>
        <begin position="1"/>
        <end position="29"/>
    </location>
</feature>
<dbReference type="PANTHER" id="PTHR34512:SF30">
    <property type="entry name" value="OUTER MEMBRANE PROTEIN ASSEMBLY FACTOR BAMB"/>
    <property type="match status" value="1"/>
</dbReference>
<dbReference type="Proteomes" id="UP000479114">
    <property type="component" value="Chromosome"/>
</dbReference>
<dbReference type="InterPro" id="IPR015943">
    <property type="entry name" value="WD40/YVTN_repeat-like_dom_sf"/>
</dbReference>
<dbReference type="Pfam" id="PF07833">
    <property type="entry name" value="Cu_amine_oxidN1"/>
    <property type="match status" value="1"/>
</dbReference>
<dbReference type="Gene3D" id="2.130.10.10">
    <property type="entry name" value="YVTN repeat-like/Quinoprotein amine dehydrogenase"/>
    <property type="match status" value="1"/>
</dbReference>
<dbReference type="InterPro" id="IPR018391">
    <property type="entry name" value="PQQ_b-propeller_rpt"/>
</dbReference>
<dbReference type="Gene3D" id="3.30.457.10">
    <property type="entry name" value="Copper amine oxidase-like, N-terminal domain"/>
    <property type="match status" value="1"/>
</dbReference>
<dbReference type="Pfam" id="PF13360">
    <property type="entry name" value="PQQ_2"/>
    <property type="match status" value="2"/>
</dbReference>
<feature type="domain" description="Pyrrolo-quinoline quinone repeat" evidence="3">
    <location>
        <begin position="153"/>
        <end position="317"/>
    </location>
</feature>
<dbReference type="SUPFAM" id="SSF55383">
    <property type="entry name" value="Copper amine oxidase, domain N"/>
    <property type="match status" value="1"/>
</dbReference>
<keyword evidence="5" id="KW-1185">Reference proteome</keyword>
<dbReference type="EMBL" id="CP048286">
    <property type="protein sequence ID" value="QHW32952.1"/>
    <property type="molecule type" value="Genomic_DNA"/>
</dbReference>
<feature type="domain" description="Pyrrolo-quinoline quinone repeat" evidence="3">
    <location>
        <begin position="52"/>
        <end position="136"/>
    </location>
</feature>
<organism evidence="4 5">
    <name type="scientific">Paenibacillus rhizovicinus</name>
    <dbReference type="NCBI Taxonomy" id="2704463"/>
    <lineage>
        <taxon>Bacteria</taxon>
        <taxon>Bacillati</taxon>
        <taxon>Bacillota</taxon>
        <taxon>Bacilli</taxon>
        <taxon>Bacillales</taxon>
        <taxon>Paenibacillaceae</taxon>
        <taxon>Paenibacillus</taxon>
    </lineage>
</organism>
<evidence type="ECO:0000313" key="5">
    <source>
        <dbReference type="Proteomes" id="UP000479114"/>
    </source>
</evidence>
<dbReference type="Gene3D" id="2.40.10.480">
    <property type="match status" value="1"/>
</dbReference>
<proteinExistence type="predicted"/>
<protein>
    <submittedName>
        <fullName evidence="4">PQQ-binding-like beta-propeller repeat protein</fullName>
    </submittedName>
</protein>
<dbReference type="SUPFAM" id="SSF50998">
    <property type="entry name" value="Quinoprotein alcohol dehydrogenase-like"/>
    <property type="match status" value="1"/>
</dbReference>
<evidence type="ECO:0000313" key="4">
    <source>
        <dbReference type="EMBL" id="QHW32952.1"/>
    </source>
</evidence>
<reference evidence="4 5" key="1">
    <citation type="submission" date="2020-02" db="EMBL/GenBank/DDBJ databases">
        <title>Paenibacillus sp. nov., isolated from rhizosphere soil of tomato.</title>
        <authorList>
            <person name="Weon H.-Y."/>
            <person name="Lee S.A."/>
        </authorList>
    </citation>
    <scope>NUCLEOTIDE SEQUENCE [LARGE SCALE GENOMIC DNA]</scope>
    <source>
        <strain evidence="4 5">14171R-81</strain>
    </source>
</reference>
<dbReference type="AlphaFoldDB" id="A0A6C0P8U0"/>
<dbReference type="RefSeq" id="WP_162642795.1">
    <property type="nucleotide sequence ID" value="NZ_CP048286.1"/>
</dbReference>
<keyword evidence="1" id="KW-0732">Signal</keyword>
<dbReference type="InterPro" id="IPR012854">
    <property type="entry name" value="Cu_amine_oxidase-like_N"/>
</dbReference>
<evidence type="ECO:0000259" key="3">
    <source>
        <dbReference type="Pfam" id="PF13360"/>
    </source>
</evidence>
<dbReference type="InterPro" id="IPR011047">
    <property type="entry name" value="Quinoprotein_ADH-like_sf"/>
</dbReference>
<feature type="domain" description="Copper amine oxidase-like N-terminal" evidence="2">
    <location>
        <begin position="457"/>
        <end position="562"/>
    </location>
</feature>
<evidence type="ECO:0000259" key="2">
    <source>
        <dbReference type="Pfam" id="PF07833"/>
    </source>
</evidence>
<sequence>MRKFKHSLLGVLAAGLVAASLGAGGTASAQYGSEPSYSLETNYGFENKVPTAKALWSAELDLPSGTERIQYPPAVGETNLYYIKSGALVARSIASGKTLWSFGAKLLPGSAVIAGSFVYAGSADGSVYKVNPSTGSGTRIYQSKEKQLVSLKADGSTLYASSNSGLASINLATGKLNWTAGSDAVGHNGMTILGSMLLVGTFESGAITVNTFYAIDKATGKTLWKLEGSHDKLLKADGDTLYFNNDWPHTDESAYVATIDIVSAKTGKVTGSKPFVAVSTALPAMYQAPKYVTVDGNDVYILTQDNKLFSYNLNDGTDAVARYVTDGGSFIAGPYNGKVFFQNVDNLGFHARKLVDQSSLFYEGLDNPASRVDFKNAGMYVGQTDGEVYALNVTTGKAAFRFQTQARNYGPFQVAGSTLIVQAEGKLYAFRLPEELTKPLATGPTGAFVKAEAGLIIDGKTKQFQPSMMTLNDRMFVPMRFLMQEIGAKVSYDAPNKQTTITYGKAAFTLTENSAFAVKDGKQVALTYGPTILNGSLYVPIGDVGKLLGIAVNWEPGPRTVVVTTAAAGA</sequence>
<name>A0A6C0P8U0_9BACL</name>
<gene>
    <name evidence="4" type="ORF">GZH47_20575</name>
</gene>
<dbReference type="InterPro" id="IPR036582">
    <property type="entry name" value="Mao_N_sf"/>
</dbReference>